<evidence type="ECO:0000256" key="9">
    <source>
        <dbReference type="ARBA" id="ARBA00022833"/>
    </source>
</evidence>
<dbReference type="EC" id="3.4.24.-" evidence="15"/>
<dbReference type="EMBL" id="NSIT01000427">
    <property type="protein sequence ID" value="PJE77692.1"/>
    <property type="molecule type" value="Genomic_DNA"/>
</dbReference>
<keyword evidence="10 13" id="KW-1133">Transmembrane helix</keyword>
<evidence type="ECO:0000256" key="3">
    <source>
        <dbReference type="ARBA" id="ARBA00009779"/>
    </source>
</evidence>
<dbReference type="AlphaFoldDB" id="A0A2H9T387"/>
<proteinExistence type="inferred from homology"/>
<comment type="caution">
    <text evidence="15">The sequence shown here is derived from an EMBL/GenBank/DDBJ whole genome shotgun (WGS) entry which is preliminary data.</text>
</comment>
<evidence type="ECO:0000256" key="12">
    <source>
        <dbReference type="ARBA" id="ARBA00023136"/>
    </source>
</evidence>
<keyword evidence="6 13" id="KW-0812">Transmembrane</keyword>
<evidence type="ECO:0000256" key="8">
    <source>
        <dbReference type="ARBA" id="ARBA00022801"/>
    </source>
</evidence>
<keyword evidence="4" id="KW-1003">Cell membrane</keyword>
<dbReference type="CDD" id="cd07335">
    <property type="entry name" value="M48B_HtpX_like"/>
    <property type="match status" value="1"/>
</dbReference>
<dbReference type="GO" id="GO:0004222">
    <property type="term" value="F:metalloendopeptidase activity"/>
    <property type="evidence" value="ECO:0007669"/>
    <property type="project" value="InterPro"/>
</dbReference>
<evidence type="ECO:0000256" key="13">
    <source>
        <dbReference type="SAM" id="Phobius"/>
    </source>
</evidence>
<evidence type="ECO:0000313" key="15">
    <source>
        <dbReference type="EMBL" id="PJE77692.1"/>
    </source>
</evidence>
<dbReference type="Pfam" id="PF01435">
    <property type="entry name" value="Peptidase_M48"/>
    <property type="match status" value="1"/>
</dbReference>
<evidence type="ECO:0000259" key="14">
    <source>
        <dbReference type="Pfam" id="PF01435"/>
    </source>
</evidence>
<keyword evidence="5 15" id="KW-0645">Protease</keyword>
<keyword evidence="12 13" id="KW-0472">Membrane</keyword>
<sequence length="296" mass="32010">MKRILLFLATNIAVIALASLTLNILGVGSYLTARGLNMGNLFMFCLVFGFAGSFVSLFLSKWMAKMGTGTQIIEQPRTSQERWLLETISELSGKAGIRMPEVGIFPSSESNAFATGWNRNDALVAVSQGLLDRFSPAEAKAVIGHEIGHVANGDMVTLSLLQGVVNTFVMFLARVIGYAVDSFMRRDDDSEGVGMGFYIVSFVAEIILGFLASAIVMWFSRYREFHADAAGANLAGTQNMIAALERLRSEYDAPSAMPASMTAFAIRNNSTGAAIAALFSSHPPLDKRIDALRQSL</sequence>
<comment type="cofactor">
    <cofactor evidence="1">
        <name>Zn(2+)</name>
        <dbReference type="ChEBI" id="CHEBI:29105"/>
    </cofactor>
</comment>
<evidence type="ECO:0000256" key="2">
    <source>
        <dbReference type="ARBA" id="ARBA00004651"/>
    </source>
</evidence>
<dbReference type="Gene3D" id="3.30.2010.10">
    <property type="entry name" value="Metalloproteases ('zincins'), catalytic domain"/>
    <property type="match status" value="1"/>
</dbReference>
<feature type="transmembrane region" description="Helical" evidence="13">
    <location>
        <begin position="12"/>
        <end position="33"/>
    </location>
</feature>
<gene>
    <name evidence="15" type="primary">htpX</name>
    <name evidence="15" type="ORF">CI610_03382</name>
</gene>
<protein>
    <submittedName>
        <fullName evidence="15">Protease HtpX</fullName>
        <ecNumber evidence="15">3.4.24.-</ecNumber>
    </submittedName>
</protein>
<keyword evidence="9" id="KW-0862">Zinc</keyword>
<dbReference type="GO" id="GO:0006508">
    <property type="term" value="P:proteolysis"/>
    <property type="evidence" value="ECO:0007669"/>
    <property type="project" value="UniProtKB-KW"/>
</dbReference>
<evidence type="ECO:0000256" key="6">
    <source>
        <dbReference type="ARBA" id="ARBA00022692"/>
    </source>
</evidence>
<dbReference type="NCBIfam" id="NF003965">
    <property type="entry name" value="PRK05457.1"/>
    <property type="match status" value="1"/>
</dbReference>
<keyword evidence="7" id="KW-0479">Metal-binding</keyword>
<dbReference type="InterPro" id="IPR001915">
    <property type="entry name" value="Peptidase_M48"/>
</dbReference>
<evidence type="ECO:0000256" key="1">
    <source>
        <dbReference type="ARBA" id="ARBA00001947"/>
    </source>
</evidence>
<feature type="domain" description="Peptidase M48" evidence="14">
    <location>
        <begin position="79"/>
        <end position="294"/>
    </location>
</feature>
<keyword evidence="11" id="KW-0482">Metalloprotease</keyword>
<name>A0A2H9T387_9ZZZZ</name>
<comment type="similarity">
    <text evidence="3">Belongs to the peptidase M48B family.</text>
</comment>
<reference evidence="15" key="1">
    <citation type="journal article" date="2017" name="Appl. Environ. Microbiol.">
        <title>Molecular characterization of an Endozoicomonas-like organism causing infection in king scallop Pecten maximus L.</title>
        <authorList>
            <person name="Cano I."/>
            <person name="van Aerle R."/>
            <person name="Ross S."/>
            <person name="Verner-Jeffreys D.W."/>
            <person name="Paley R.K."/>
            <person name="Rimmer G."/>
            <person name="Ryder D."/>
            <person name="Hooper P."/>
            <person name="Stone D."/>
            <person name="Feist S.W."/>
        </authorList>
    </citation>
    <scope>NUCLEOTIDE SEQUENCE</scope>
</reference>
<keyword evidence="8 15" id="KW-0378">Hydrolase</keyword>
<dbReference type="PANTHER" id="PTHR43221">
    <property type="entry name" value="PROTEASE HTPX"/>
    <property type="match status" value="1"/>
</dbReference>
<dbReference type="GO" id="GO:0005886">
    <property type="term" value="C:plasma membrane"/>
    <property type="evidence" value="ECO:0007669"/>
    <property type="project" value="UniProtKB-SubCell"/>
</dbReference>
<feature type="transmembrane region" description="Helical" evidence="13">
    <location>
        <begin position="196"/>
        <end position="219"/>
    </location>
</feature>
<organism evidence="15">
    <name type="scientific">invertebrate metagenome</name>
    <dbReference type="NCBI Taxonomy" id="1711999"/>
    <lineage>
        <taxon>unclassified sequences</taxon>
        <taxon>metagenomes</taxon>
        <taxon>organismal metagenomes</taxon>
    </lineage>
</organism>
<feature type="transmembrane region" description="Helical" evidence="13">
    <location>
        <begin position="155"/>
        <end position="176"/>
    </location>
</feature>
<dbReference type="HAMAP" id="MF_00188">
    <property type="entry name" value="Pept_M48_protease_HtpX"/>
    <property type="match status" value="1"/>
</dbReference>
<comment type="subcellular location">
    <subcellularLocation>
        <location evidence="2">Cell membrane</location>
        <topology evidence="2">Multi-pass membrane protein</topology>
    </subcellularLocation>
</comment>
<evidence type="ECO:0000256" key="5">
    <source>
        <dbReference type="ARBA" id="ARBA00022670"/>
    </source>
</evidence>
<evidence type="ECO:0000256" key="4">
    <source>
        <dbReference type="ARBA" id="ARBA00022475"/>
    </source>
</evidence>
<dbReference type="GO" id="GO:0046872">
    <property type="term" value="F:metal ion binding"/>
    <property type="evidence" value="ECO:0007669"/>
    <property type="project" value="UniProtKB-KW"/>
</dbReference>
<feature type="transmembrane region" description="Helical" evidence="13">
    <location>
        <begin position="39"/>
        <end position="59"/>
    </location>
</feature>
<accession>A0A2H9T387</accession>
<dbReference type="PANTHER" id="PTHR43221:SF1">
    <property type="entry name" value="PROTEASE HTPX"/>
    <property type="match status" value="1"/>
</dbReference>
<dbReference type="InterPro" id="IPR050083">
    <property type="entry name" value="HtpX_protease"/>
</dbReference>
<dbReference type="InterPro" id="IPR022919">
    <property type="entry name" value="Pept_M48_protease_HtpX"/>
</dbReference>
<evidence type="ECO:0000256" key="11">
    <source>
        <dbReference type="ARBA" id="ARBA00023049"/>
    </source>
</evidence>
<evidence type="ECO:0000256" key="10">
    <source>
        <dbReference type="ARBA" id="ARBA00022989"/>
    </source>
</evidence>
<evidence type="ECO:0000256" key="7">
    <source>
        <dbReference type="ARBA" id="ARBA00022723"/>
    </source>
</evidence>